<evidence type="ECO:0000259" key="4">
    <source>
        <dbReference type="Pfam" id="PF13407"/>
    </source>
</evidence>
<protein>
    <recommendedName>
        <fullName evidence="4">Periplasmic binding protein domain-containing protein</fullName>
    </recommendedName>
</protein>
<comment type="caution">
    <text evidence="5">The sequence shown here is derived from an EMBL/GenBank/DDBJ whole genome shotgun (WGS) entry which is preliminary data.</text>
</comment>
<dbReference type="SUPFAM" id="SSF53822">
    <property type="entry name" value="Periplasmic binding protein-like I"/>
    <property type="match status" value="1"/>
</dbReference>
<evidence type="ECO:0000313" key="5">
    <source>
        <dbReference type="EMBL" id="PWE52184.1"/>
    </source>
</evidence>
<dbReference type="Proteomes" id="UP000245252">
    <property type="component" value="Unassembled WGS sequence"/>
</dbReference>
<sequence length="319" mass="33824">MTEITRRGVLVGASSIALLASAGLTKAQEGKRVGFMIWNTSVPFYSNLIKMANETAQKHGIALDLQSGNGDLATQISIVQQFITQQVDLIMIAPSDPKGIVPVIRQANAANIPVMAVNTKADVSSGAKVVTYVGVDDFVFGQKQGELVAQVVGEKGKIAYILGKLGTSAQLDREAGLMDTLKKHPGIEIVEKQAADWDNSKALAITQDYLSKYANGAIAAIVDQGPEGVNGANWASENGRTDVKFIMGDYPADVRNAIIKGTVFGTVNQDPAPQGTTAIEDAVLIFTGKGDTIPTPNHYLDLPIITKDNVEQYPAAWGG</sequence>
<dbReference type="CDD" id="cd01536">
    <property type="entry name" value="PBP1_ABC_sugar_binding-like"/>
    <property type="match status" value="1"/>
</dbReference>
<dbReference type="PANTHER" id="PTHR46847">
    <property type="entry name" value="D-ALLOSE-BINDING PERIPLASMIC PROTEIN-RELATED"/>
    <property type="match status" value="1"/>
</dbReference>
<dbReference type="GO" id="GO:0030246">
    <property type="term" value="F:carbohydrate binding"/>
    <property type="evidence" value="ECO:0007669"/>
    <property type="project" value="UniProtKB-ARBA"/>
</dbReference>
<dbReference type="InterPro" id="IPR025997">
    <property type="entry name" value="SBP_2_dom"/>
</dbReference>
<gene>
    <name evidence="5" type="ORF">DEM27_32345</name>
</gene>
<dbReference type="Gene3D" id="3.40.50.2300">
    <property type="match status" value="2"/>
</dbReference>
<evidence type="ECO:0000256" key="3">
    <source>
        <dbReference type="ARBA" id="ARBA00022729"/>
    </source>
</evidence>
<dbReference type="GO" id="GO:0030313">
    <property type="term" value="C:cell envelope"/>
    <property type="evidence" value="ECO:0007669"/>
    <property type="project" value="UniProtKB-SubCell"/>
</dbReference>
<reference evidence="5 6" key="1">
    <citation type="submission" date="2018-05" db="EMBL/GenBank/DDBJ databases">
        <title>The draft genome of strain NS-104.</title>
        <authorList>
            <person name="Hang P."/>
            <person name="Jiang J."/>
        </authorList>
    </citation>
    <scope>NUCLEOTIDE SEQUENCE [LARGE SCALE GENOMIC DNA]</scope>
    <source>
        <strain evidence="5 6">NS-104</strain>
    </source>
</reference>
<evidence type="ECO:0000256" key="2">
    <source>
        <dbReference type="ARBA" id="ARBA00007639"/>
    </source>
</evidence>
<dbReference type="PANTHER" id="PTHR46847:SF1">
    <property type="entry name" value="D-ALLOSE-BINDING PERIPLASMIC PROTEIN-RELATED"/>
    <property type="match status" value="1"/>
</dbReference>
<feature type="domain" description="Periplasmic binding protein" evidence="4">
    <location>
        <begin position="33"/>
        <end position="289"/>
    </location>
</feature>
<dbReference type="OrthoDB" id="9813037at2"/>
<name>A0A2U2DFY5_9HYPH</name>
<dbReference type="Pfam" id="PF13407">
    <property type="entry name" value="Peripla_BP_4"/>
    <property type="match status" value="1"/>
</dbReference>
<accession>A0A2U2DFY5</accession>
<dbReference type="AlphaFoldDB" id="A0A2U2DFY5"/>
<comment type="subcellular location">
    <subcellularLocation>
        <location evidence="1">Cell envelope</location>
    </subcellularLocation>
</comment>
<proteinExistence type="inferred from homology"/>
<dbReference type="RefSeq" id="WP_109462340.1">
    <property type="nucleotide sequence ID" value="NZ_QFBC01000032.1"/>
</dbReference>
<comment type="similarity">
    <text evidence="2">Belongs to the bacterial solute-binding protein 2 family.</text>
</comment>
<evidence type="ECO:0000313" key="6">
    <source>
        <dbReference type="Proteomes" id="UP000245252"/>
    </source>
</evidence>
<evidence type="ECO:0000256" key="1">
    <source>
        <dbReference type="ARBA" id="ARBA00004196"/>
    </source>
</evidence>
<dbReference type="EMBL" id="QFBC01000032">
    <property type="protein sequence ID" value="PWE52184.1"/>
    <property type="molecule type" value="Genomic_DNA"/>
</dbReference>
<dbReference type="InterPro" id="IPR028082">
    <property type="entry name" value="Peripla_BP_I"/>
</dbReference>
<organism evidence="5 6">
    <name type="scientific">Metarhizobium album</name>
    <dbReference type="NCBI Taxonomy" id="2182425"/>
    <lineage>
        <taxon>Bacteria</taxon>
        <taxon>Pseudomonadati</taxon>
        <taxon>Pseudomonadota</taxon>
        <taxon>Alphaproteobacteria</taxon>
        <taxon>Hyphomicrobiales</taxon>
        <taxon>Rhizobiaceae</taxon>
        <taxon>Metarhizobium</taxon>
    </lineage>
</organism>
<keyword evidence="6" id="KW-1185">Reference proteome</keyword>
<keyword evidence="3" id="KW-0732">Signal</keyword>